<proteinExistence type="predicted"/>
<gene>
    <name evidence="2" type="ORF">OJ962_34155</name>
</gene>
<evidence type="ECO:0000256" key="1">
    <source>
        <dbReference type="SAM" id="MobiDB-lite"/>
    </source>
</evidence>
<evidence type="ECO:0000313" key="3">
    <source>
        <dbReference type="Proteomes" id="UP001147700"/>
    </source>
</evidence>
<organism evidence="2 3">
    <name type="scientific">Solirubrobacter deserti</name>
    <dbReference type="NCBI Taxonomy" id="2282478"/>
    <lineage>
        <taxon>Bacteria</taxon>
        <taxon>Bacillati</taxon>
        <taxon>Actinomycetota</taxon>
        <taxon>Thermoleophilia</taxon>
        <taxon>Solirubrobacterales</taxon>
        <taxon>Solirubrobacteraceae</taxon>
        <taxon>Solirubrobacter</taxon>
    </lineage>
</organism>
<dbReference type="EMBL" id="JAPCID010000108">
    <property type="protein sequence ID" value="MDA0142579.1"/>
    <property type="molecule type" value="Genomic_DNA"/>
</dbReference>
<evidence type="ECO:0000313" key="2">
    <source>
        <dbReference type="EMBL" id="MDA0142579.1"/>
    </source>
</evidence>
<name>A0ABT4RVF1_9ACTN</name>
<feature type="non-terminal residue" evidence="2">
    <location>
        <position position="88"/>
    </location>
</feature>
<sequence length="88" mass="8486">MLTFSIVAAVRTSGPVGVAAGDRVGVAVEVAALPGGSPPLVANATPVAAAAARTAAAASQGRSRRRVARRVTGVASAHGAPPPDPRAP</sequence>
<feature type="region of interest" description="Disordered" evidence="1">
    <location>
        <begin position="56"/>
        <end position="88"/>
    </location>
</feature>
<protein>
    <submittedName>
        <fullName evidence="2">Uncharacterized protein</fullName>
    </submittedName>
</protein>
<accession>A0ABT4RVF1</accession>
<reference evidence="2" key="1">
    <citation type="submission" date="2022-10" db="EMBL/GenBank/DDBJ databases">
        <title>The WGS of Solirubrobacter sp. CPCC 204708.</title>
        <authorList>
            <person name="Jiang Z."/>
        </authorList>
    </citation>
    <scope>NUCLEOTIDE SEQUENCE</scope>
    <source>
        <strain evidence="2">CPCC 204708</strain>
    </source>
</reference>
<comment type="caution">
    <text evidence="2">The sequence shown here is derived from an EMBL/GenBank/DDBJ whole genome shotgun (WGS) entry which is preliminary data.</text>
</comment>
<keyword evidence="3" id="KW-1185">Reference proteome</keyword>
<dbReference type="Proteomes" id="UP001147700">
    <property type="component" value="Unassembled WGS sequence"/>
</dbReference>